<evidence type="ECO:0000313" key="3">
    <source>
        <dbReference type="EMBL" id="SEA78181.1"/>
    </source>
</evidence>
<dbReference type="Proteomes" id="UP000198584">
    <property type="component" value="Unassembled WGS sequence"/>
</dbReference>
<dbReference type="GO" id="GO:0016787">
    <property type="term" value="F:hydrolase activity"/>
    <property type="evidence" value="ECO:0007669"/>
    <property type="project" value="InterPro"/>
</dbReference>
<accession>A0A1H4DZJ5</accession>
<dbReference type="InterPro" id="IPR036365">
    <property type="entry name" value="PGBD-like_sf"/>
</dbReference>
<protein>
    <submittedName>
        <fullName evidence="3">N-acetylmuramoyl-L-alanine amidase</fullName>
    </submittedName>
</protein>
<dbReference type="STRING" id="571932.SAMN05421743_10871"/>
<feature type="domain" description="Peptidoglycan binding-like" evidence="1">
    <location>
        <begin position="35"/>
        <end position="89"/>
    </location>
</feature>
<dbReference type="InterPro" id="IPR002477">
    <property type="entry name" value="Peptidoglycan-bd-like"/>
</dbReference>
<feature type="domain" description="Cell wall hydrolase SleB" evidence="2">
    <location>
        <begin position="106"/>
        <end position="205"/>
    </location>
</feature>
<proteinExistence type="predicted"/>
<dbReference type="RefSeq" id="WP_093045051.1">
    <property type="nucleotide sequence ID" value="NZ_FNQR01000008.1"/>
</dbReference>
<dbReference type="Gene3D" id="6.20.240.60">
    <property type="match status" value="1"/>
</dbReference>
<dbReference type="InterPro" id="IPR011105">
    <property type="entry name" value="Cell_wall_hydrolase_SleB"/>
</dbReference>
<organism evidence="3 4">
    <name type="scientific">Thalassobacillus cyri</name>
    <dbReference type="NCBI Taxonomy" id="571932"/>
    <lineage>
        <taxon>Bacteria</taxon>
        <taxon>Bacillati</taxon>
        <taxon>Bacillota</taxon>
        <taxon>Bacilli</taxon>
        <taxon>Bacillales</taxon>
        <taxon>Bacillaceae</taxon>
        <taxon>Thalassobacillus</taxon>
    </lineage>
</organism>
<dbReference type="InterPro" id="IPR036366">
    <property type="entry name" value="PGBDSf"/>
</dbReference>
<dbReference type="SUPFAM" id="SSF47090">
    <property type="entry name" value="PGBD-like"/>
    <property type="match status" value="1"/>
</dbReference>
<evidence type="ECO:0000313" key="4">
    <source>
        <dbReference type="Proteomes" id="UP000198584"/>
    </source>
</evidence>
<dbReference type="Pfam" id="PF01471">
    <property type="entry name" value="PG_binding_1"/>
    <property type="match status" value="1"/>
</dbReference>
<dbReference type="OrthoDB" id="9785345at2"/>
<sequence length="209" mass="23510">MLKKIGILCLVAVMILIMPRELFANKDILQPGDQGRSVTLLQEKLILLGYLDTEPTGYYGNLTEQGVKNLQQDFNLPIEGVVGPRTSYQLIEIEKMARVVHGEARGEPYKGKVAVAAVIKNRFYSSEFPSTIEGIIYQDNAFTPVENGQFKLTPNYIAYHAVKDAWKGWDPSQGSTYFYNPKTATSPWIFNNTSPKLKIGKHLFAEYAE</sequence>
<reference evidence="3 4" key="1">
    <citation type="submission" date="2016-10" db="EMBL/GenBank/DDBJ databases">
        <authorList>
            <person name="de Groot N.N."/>
        </authorList>
    </citation>
    <scope>NUCLEOTIDE SEQUENCE [LARGE SCALE GENOMIC DNA]</scope>
    <source>
        <strain evidence="3 4">CCM7597</strain>
    </source>
</reference>
<dbReference type="Pfam" id="PF07486">
    <property type="entry name" value="Hydrolase_2"/>
    <property type="match status" value="1"/>
</dbReference>
<keyword evidence="4" id="KW-1185">Reference proteome</keyword>
<evidence type="ECO:0000259" key="2">
    <source>
        <dbReference type="Pfam" id="PF07486"/>
    </source>
</evidence>
<dbReference type="InterPro" id="IPR042047">
    <property type="entry name" value="SleB_dom1"/>
</dbReference>
<dbReference type="AlphaFoldDB" id="A0A1H4DZJ5"/>
<gene>
    <name evidence="3" type="ORF">SAMN05421743_10871</name>
</gene>
<dbReference type="Gene3D" id="1.10.10.2520">
    <property type="entry name" value="Cell wall hydrolase SleB, domain 1"/>
    <property type="match status" value="1"/>
</dbReference>
<evidence type="ECO:0000259" key="1">
    <source>
        <dbReference type="Pfam" id="PF01471"/>
    </source>
</evidence>
<dbReference type="EMBL" id="FNQR01000008">
    <property type="protein sequence ID" value="SEA78181.1"/>
    <property type="molecule type" value="Genomic_DNA"/>
</dbReference>
<dbReference type="Gene3D" id="1.10.101.10">
    <property type="entry name" value="PGBD-like superfamily/PGBD"/>
    <property type="match status" value="1"/>
</dbReference>
<name>A0A1H4DZJ5_9BACI</name>